<evidence type="ECO:0000313" key="1">
    <source>
        <dbReference type="Proteomes" id="UP000095287"/>
    </source>
</evidence>
<dbReference type="Proteomes" id="UP000095287">
    <property type="component" value="Unplaced"/>
</dbReference>
<sequence>MRGRQFRSCRYAAVADAGDASVEVAEDVGRAGEDHVKGDAEQMTNLRFATLLSVLVDDLDCLADPSTNSVITVCEVLLI</sequence>
<dbReference type="AlphaFoldDB" id="A0A1I7ZU16"/>
<evidence type="ECO:0000313" key="2">
    <source>
        <dbReference type="WBParaSite" id="L893_g29819.t1"/>
    </source>
</evidence>
<reference evidence="2" key="1">
    <citation type="submission" date="2016-11" db="UniProtKB">
        <authorList>
            <consortium name="WormBaseParasite"/>
        </authorList>
    </citation>
    <scope>IDENTIFICATION</scope>
</reference>
<organism evidence="1 2">
    <name type="scientific">Steinernema glaseri</name>
    <dbReference type="NCBI Taxonomy" id="37863"/>
    <lineage>
        <taxon>Eukaryota</taxon>
        <taxon>Metazoa</taxon>
        <taxon>Ecdysozoa</taxon>
        <taxon>Nematoda</taxon>
        <taxon>Chromadorea</taxon>
        <taxon>Rhabditida</taxon>
        <taxon>Tylenchina</taxon>
        <taxon>Panagrolaimomorpha</taxon>
        <taxon>Strongyloidoidea</taxon>
        <taxon>Steinernematidae</taxon>
        <taxon>Steinernema</taxon>
    </lineage>
</organism>
<keyword evidence="1" id="KW-1185">Reference proteome</keyword>
<protein>
    <submittedName>
        <fullName evidence="2">Secreted protein</fullName>
    </submittedName>
</protein>
<proteinExistence type="predicted"/>
<name>A0A1I7ZU16_9BILA</name>
<accession>A0A1I7ZU16</accession>
<dbReference type="WBParaSite" id="L893_g29819.t1">
    <property type="protein sequence ID" value="L893_g29819.t1"/>
    <property type="gene ID" value="L893_g29819"/>
</dbReference>